<evidence type="ECO:0000256" key="6">
    <source>
        <dbReference type="ARBA" id="ARBA00024731"/>
    </source>
</evidence>
<protein>
    <recommendedName>
        <fullName evidence="1">Elongation factor 2</fullName>
    </recommendedName>
</protein>
<dbReference type="PANTHER" id="PTHR43261">
    <property type="entry name" value="TRANSLATION ELONGATION FACTOR G-RELATED"/>
    <property type="match status" value="1"/>
</dbReference>
<dbReference type="InterPro" id="IPR000640">
    <property type="entry name" value="EFG_V-like"/>
</dbReference>
<evidence type="ECO:0000256" key="4">
    <source>
        <dbReference type="ARBA" id="ARBA00023128"/>
    </source>
</evidence>
<keyword evidence="9" id="KW-1185">Reference proteome</keyword>
<evidence type="ECO:0000256" key="5">
    <source>
        <dbReference type="ARBA" id="ARBA00023134"/>
    </source>
</evidence>
<dbReference type="InterPro" id="IPR053905">
    <property type="entry name" value="EF-G-like_DII"/>
</dbReference>
<dbReference type="Pfam" id="PF14492">
    <property type="entry name" value="EFG_III"/>
    <property type="match status" value="1"/>
</dbReference>
<dbReference type="SMART" id="SM00838">
    <property type="entry name" value="EFG_C"/>
    <property type="match status" value="1"/>
</dbReference>
<dbReference type="FunFam" id="3.40.50.300:FF:000514">
    <property type="entry name" value="Ribosome-releasing factor 2, mitochondrial"/>
    <property type="match status" value="1"/>
</dbReference>
<evidence type="ECO:0000313" key="8">
    <source>
        <dbReference type="EMBL" id="KDQ20716.1"/>
    </source>
</evidence>
<dbReference type="GO" id="GO:0032543">
    <property type="term" value="P:mitochondrial translation"/>
    <property type="evidence" value="ECO:0007669"/>
    <property type="project" value="TreeGrafter"/>
</dbReference>
<dbReference type="FunCoup" id="A0A067NAA4">
    <property type="interactions" value="90"/>
</dbReference>
<evidence type="ECO:0000259" key="7">
    <source>
        <dbReference type="PROSITE" id="PS51722"/>
    </source>
</evidence>
<dbReference type="Gene3D" id="2.40.30.10">
    <property type="entry name" value="Translation factors"/>
    <property type="match status" value="1"/>
</dbReference>
<dbReference type="PANTHER" id="PTHR43261:SF1">
    <property type="entry name" value="RIBOSOME-RELEASING FACTOR 2, MITOCHONDRIAL"/>
    <property type="match status" value="1"/>
</dbReference>
<dbReference type="SMART" id="SM00889">
    <property type="entry name" value="EFG_IV"/>
    <property type="match status" value="1"/>
</dbReference>
<dbReference type="Gene3D" id="3.30.70.240">
    <property type="match status" value="1"/>
</dbReference>
<dbReference type="Gene3D" id="3.40.50.300">
    <property type="entry name" value="P-loop containing nucleotide triphosphate hydrolases"/>
    <property type="match status" value="1"/>
</dbReference>
<dbReference type="InterPro" id="IPR000795">
    <property type="entry name" value="T_Tr_GTP-bd_dom"/>
</dbReference>
<keyword evidence="4" id="KW-0496">Mitochondrion</keyword>
<dbReference type="Gene3D" id="3.30.70.870">
    <property type="entry name" value="Elongation Factor G (Translational Gtpase), domain 3"/>
    <property type="match status" value="1"/>
</dbReference>
<keyword evidence="5" id="KW-0342">GTP-binding</keyword>
<dbReference type="InterPro" id="IPR027417">
    <property type="entry name" value="P-loop_NTPase"/>
</dbReference>
<dbReference type="GO" id="GO:0005759">
    <property type="term" value="C:mitochondrial matrix"/>
    <property type="evidence" value="ECO:0007669"/>
    <property type="project" value="UniProtKB-ARBA"/>
</dbReference>
<gene>
    <name evidence="8" type="ORF">BOTBODRAFT_101128</name>
</gene>
<name>A0A067NAA4_BOTB1</name>
<dbReference type="InParanoid" id="A0A067NAA4"/>
<proteinExistence type="predicted"/>
<keyword evidence="3" id="KW-0648">Protein biosynthesis</keyword>
<dbReference type="InterPro" id="IPR014721">
    <property type="entry name" value="Ribsml_uS5_D2-typ_fold_subgr"/>
</dbReference>
<dbReference type="NCBIfam" id="TIGR00231">
    <property type="entry name" value="small_GTP"/>
    <property type="match status" value="1"/>
</dbReference>
<dbReference type="Pfam" id="PF00009">
    <property type="entry name" value="GTP_EFTU"/>
    <property type="match status" value="1"/>
</dbReference>
<dbReference type="InterPro" id="IPR009000">
    <property type="entry name" value="Transl_B-barrel_sf"/>
</dbReference>
<dbReference type="AlphaFoldDB" id="A0A067NAA4"/>
<dbReference type="Proteomes" id="UP000027195">
    <property type="component" value="Unassembled WGS sequence"/>
</dbReference>
<dbReference type="InterPro" id="IPR020568">
    <property type="entry name" value="Ribosomal_Su5_D2-typ_SF"/>
</dbReference>
<dbReference type="PROSITE" id="PS51722">
    <property type="entry name" value="G_TR_2"/>
    <property type="match status" value="1"/>
</dbReference>
<dbReference type="OrthoDB" id="198619at2759"/>
<dbReference type="Pfam" id="PF22042">
    <property type="entry name" value="EF-G_D2"/>
    <property type="match status" value="1"/>
</dbReference>
<dbReference type="GO" id="GO:0003924">
    <property type="term" value="F:GTPase activity"/>
    <property type="evidence" value="ECO:0007669"/>
    <property type="project" value="InterPro"/>
</dbReference>
<evidence type="ECO:0000256" key="3">
    <source>
        <dbReference type="ARBA" id="ARBA00022917"/>
    </source>
</evidence>
<dbReference type="InterPro" id="IPR041095">
    <property type="entry name" value="EFG_II"/>
</dbReference>
<dbReference type="GO" id="GO:0005525">
    <property type="term" value="F:GTP binding"/>
    <property type="evidence" value="ECO:0007669"/>
    <property type="project" value="UniProtKB-KW"/>
</dbReference>
<reference evidence="9" key="1">
    <citation type="journal article" date="2014" name="Proc. Natl. Acad. Sci. U.S.A.">
        <title>Extensive sampling of basidiomycete genomes demonstrates inadequacy of the white-rot/brown-rot paradigm for wood decay fungi.</title>
        <authorList>
            <person name="Riley R."/>
            <person name="Salamov A.A."/>
            <person name="Brown D.W."/>
            <person name="Nagy L.G."/>
            <person name="Floudas D."/>
            <person name="Held B.W."/>
            <person name="Levasseur A."/>
            <person name="Lombard V."/>
            <person name="Morin E."/>
            <person name="Otillar R."/>
            <person name="Lindquist E.A."/>
            <person name="Sun H."/>
            <person name="LaButti K.M."/>
            <person name="Schmutz J."/>
            <person name="Jabbour D."/>
            <person name="Luo H."/>
            <person name="Baker S.E."/>
            <person name="Pisabarro A.G."/>
            <person name="Walton J.D."/>
            <person name="Blanchette R.A."/>
            <person name="Henrissat B."/>
            <person name="Martin F."/>
            <person name="Cullen D."/>
            <person name="Hibbett D.S."/>
            <person name="Grigoriev I.V."/>
        </authorList>
    </citation>
    <scope>NUCLEOTIDE SEQUENCE [LARGE SCALE GENOMIC DNA]</scope>
    <source>
        <strain evidence="9">FD-172 SS1</strain>
    </source>
</reference>
<sequence length="789" mass="85576">MFSVSRGKLLSRLFTHARGLSTSAQADPSKIRNIALLAHIDSGKTTLTESILHKSSYLSVPGTVDTGSTTTDFLPAERERGITIQSASIPVKWKQWNFNLVDTPGHVDFGMEVESASRVIDGAVVLMDSVEGVEGQTKGVWRQLDRHKVPTRLIFMNKLDRPGASLRSSILSALSHRLHPNPALLTLPVASFDPEGYAHAEPGIQGVVDLVKWEIWKFEDGESTRIQLPNSEEALKNTDILPENHPLLPHLLPARIALIDNLSNYSPDLLSSIMDLPAEPSPYLALPPSAIISSLRELTLKKEILPILCGSALRHVGTEILMDYVGALLANPLDVAESNLPVTASGVQLLAWKVMWDKRKGWMTFVRVYSGTLTRQCTLVNQNTGKKERVSKLLLLYASEPEEVETLPFGSVGVILGLKHTRTGDTLVSTNFAHGKDEIKSLPSIVPPPSVISASVLPQTQADVQPVQDALLALSRTDPSLRVVEDEEEGQTLVHGLGALHLEIVEGRLRDEWGVKCKFGKRRVSYREGFHGEPVQVAETWERDMGGKPVGAKVSLEIRPLEEGEERDEGWGGNMVVDSEGRPLPSPDSLGNYPQTSLIPPLVQGLRSALSVSPHTSLPLTHIHIMVRSHSVYAGSPPSVLSAASSHIFRNAIKDAGPGPVMEPYSKVKVDVGEESMGKVVKDLTEHGGEVLDLGADSGDEFAYEDEGLYIPPAWVTPASVGLASSSSVSGPGIKRSVHAIAPLSKLLDYSSRLRAVSGGMGSFEMSGAGFREVGEARKEEIMRELGRI</sequence>
<dbReference type="EMBL" id="KL198017">
    <property type="protein sequence ID" value="KDQ20716.1"/>
    <property type="molecule type" value="Genomic_DNA"/>
</dbReference>
<dbReference type="InterPro" id="IPR031157">
    <property type="entry name" value="G_TR_CS"/>
</dbReference>
<dbReference type="PRINTS" id="PR00315">
    <property type="entry name" value="ELONGATNFCT"/>
</dbReference>
<comment type="function">
    <text evidence="6">Catalyzes the GTP-dependent ribosomal translocation step during translation elongation. During this step, the ribosome changes from the pre-translocational (PRE) to the post-translocational (POST) state as the newly formed A-site-bound peptidyl-tRNA and P-site-bound deacylated tRNA move to the P and E sites, respectively. Catalyzes the coordinated movement of the two tRNA molecules, the mRNA and conformational changes in the ribosome.</text>
</comment>
<dbReference type="SUPFAM" id="SSF54980">
    <property type="entry name" value="EF-G C-terminal domain-like"/>
    <property type="match status" value="2"/>
</dbReference>
<dbReference type="SUPFAM" id="SSF54211">
    <property type="entry name" value="Ribosomal protein S5 domain 2-like"/>
    <property type="match status" value="1"/>
</dbReference>
<dbReference type="PROSITE" id="PS00301">
    <property type="entry name" value="G_TR_1"/>
    <property type="match status" value="1"/>
</dbReference>
<dbReference type="InterPro" id="IPR035647">
    <property type="entry name" value="EFG_III/V"/>
</dbReference>
<dbReference type="STRING" id="930990.A0A067NAA4"/>
<dbReference type="HOGENOM" id="CLU_002794_4_1_1"/>
<dbReference type="SUPFAM" id="SSF52540">
    <property type="entry name" value="P-loop containing nucleoside triphosphate hydrolases"/>
    <property type="match status" value="1"/>
</dbReference>
<dbReference type="InterPro" id="IPR005517">
    <property type="entry name" value="Transl_elong_EFG/EF2_IV"/>
</dbReference>
<dbReference type="GO" id="GO:0032790">
    <property type="term" value="P:ribosome disassembly"/>
    <property type="evidence" value="ECO:0007669"/>
    <property type="project" value="TreeGrafter"/>
</dbReference>
<accession>A0A067NAA4</accession>
<dbReference type="Gene3D" id="3.30.230.10">
    <property type="match status" value="1"/>
</dbReference>
<evidence type="ECO:0000313" key="9">
    <source>
        <dbReference type="Proteomes" id="UP000027195"/>
    </source>
</evidence>
<keyword evidence="2" id="KW-0547">Nucleotide-binding</keyword>
<organism evidence="8 9">
    <name type="scientific">Botryobasidium botryosum (strain FD-172 SS1)</name>
    <dbReference type="NCBI Taxonomy" id="930990"/>
    <lineage>
        <taxon>Eukaryota</taxon>
        <taxon>Fungi</taxon>
        <taxon>Dikarya</taxon>
        <taxon>Basidiomycota</taxon>
        <taxon>Agaricomycotina</taxon>
        <taxon>Agaricomycetes</taxon>
        <taxon>Cantharellales</taxon>
        <taxon>Botryobasidiaceae</taxon>
        <taxon>Botryobasidium</taxon>
    </lineage>
</organism>
<dbReference type="InterPro" id="IPR005225">
    <property type="entry name" value="Small_GTP-bd"/>
</dbReference>
<dbReference type="SUPFAM" id="SSF50447">
    <property type="entry name" value="Translation proteins"/>
    <property type="match status" value="1"/>
</dbReference>
<evidence type="ECO:0000256" key="1">
    <source>
        <dbReference type="ARBA" id="ARBA00017891"/>
    </source>
</evidence>
<feature type="domain" description="Tr-type G" evidence="7">
    <location>
        <begin position="29"/>
        <end position="333"/>
    </location>
</feature>
<evidence type="ECO:0000256" key="2">
    <source>
        <dbReference type="ARBA" id="ARBA00022741"/>
    </source>
</evidence>